<dbReference type="Proteomes" id="UP000189462">
    <property type="component" value="Unassembled WGS sequence"/>
</dbReference>
<keyword evidence="7" id="KW-1185">Reference proteome</keyword>
<dbReference type="SMART" id="SM00052">
    <property type="entry name" value="EAL"/>
    <property type="match status" value="1"/>
</dbReference>
<evidence type="ECO:0000259" key="5">
    <source>
        <dbReference type="PROSITE" id="PS50887"/>
    </source>
</evidence>
<dbReference type="PANTHER" id="PTHR44757">
    <property type="entry name" value="DIGUANYLATE CYCLASE DGCP"/>
    <property type="match status" value="1"/>
</dbReference>
<dbReference type="InterPro" id="IPR029787">
    <property type="entry name" value="Nucleotide_cyclase"/>
</dbReference>
<dbReference type="InterPro" id="IPR035965">
    <property type="entry name" value="PAS-like_dom_sf"/>
</dbReference>
<dbReference type="SUPFAM" id="SSF55073">
    <property type="entry name" value="Nucleotide cyclase"/>
    <property type="match status" value="1"/>
</dbReference>
<dbReference type="PROSITE" id="PS50883">
    <property type="entry name" value="EAL"/>
    <property type="match status" value="1"/>
</dbReference>
<organism evidence="6 7">
    <name type="scientific">Thioalkalivibrio denitrificans</name>
    <dbReference type="NCBI Taxonomy" id="108003"/>
    <lineage>
        <taxon>Bacteria</taxon>
        <taxon>Pseudomonadati</taxon>
        <taxon>Pseudomonadota</taxon>
        <taxon>Gammaproteobacteria</taxon>
        <taxon>Chromatiales</taxon>
        <taxon>Ectothiorhodospiraceae</taxon>
        <taxon>Thioalkalivibrio</taxon>
    </lineage>
</organism>
<evidence type="ECO:0000256" key="1">
    <source>
        <dbReference type="ARBA" id="ARBA00001946"/>
    </source>
</evidence>
<dbReference type="Gene3D" id="3.30.450.20">
    <property type="entry name" value="PAS domain"/>
    <property type="match status" value="1"/>
</dbReference>
<feature type="transmembrane region" description="Helical" evidence="2">
    <location>
        <begin position="12"/>
        <end position="34"/>
    </location>
</feature>
<protein>
    <recommendedName>
        <fullName evidence="8">PAS domain S-box protein</fullName>
    </recommendedName>
</protein>
<evidence type="ECO:0000256" key="2">
    <source>
        <dbReference type="SAM" id="Phobius"/>
    </source>
</evidence>
<dbReference type="Pfam" id="PF08448">
    <property type="entry name" value="PAS_4"/>
    <property type="match status" value="1"/>
</dbReference>
<dbReference type="FunFam" id="3.30.70.270:FF:000001">
    <property type="entry name" value="Diguanylate cyclase domain protein"/>
    <property type="match status" value="1"/>
</dbReference>
<dbReference type="Gene3D" id="3.20.20.450">
    <property type="entry name" value="EAL domain"/>
    <property type="match status" value="1"/>
</dbReference>
<accession>A0A1V3NGH6</accession>
<dbReference type="AlphaFoldDB" id="A0A1V3NGH6"/>
<reference evidence="6 7" key="1">
    <citation type="submission" date="2017-02" db="EMBL/GenBank/DDBJ databases">
        <title>Genomic diversity within the haloalkaliphilic genus Thioalkalivibrio.</title>
        <authorList>
            <person name="Ahn A.-C."/>
            <person name="Meier-Kolthoff J."/>
            <person name="Overmars L."/>
            <person name="Richter M."/>
            <person name="Woyke T."/>
            <person name="Sorokin D.Y."/>
            <person name="Muyzer G."/>
        </authorList>
    </citation>
    <scope>NUCLEOTIDE SEQUENCE [LARGE SCALE GENOMIC DNA]</scope>
    <source>
        <strain evidence="6 7">ALJD</strain>
    </source>
</reference>
<keyword evidence="2" id="KW-0812">Transmembrane</keyword>
<comment type="caution">
    <text evidence="6">The sequence shown here is derived from an EMBL/GenBank/DDBJ whole genome shotgun (WGS) entry which is preliminary data.</text>
</comment>
<evidence type="ECO:0000259" key="4">
    <source>
        <dbReference type="PROSITE" id="PS50883"/>
    </source>
</evidence>
<sequence length="921" mass="100192">MPSPIRSFFSNNLINVAVAIAGVMVFGLGVALVLQTLSSYAATSQARQANEIVDELLRAAAFQARERGLTSVALGARPAPGTVEELGRLRAEGDASLDAALNLAGDPSFAGSGLDAHVARVQTAREALREARQRIDPALVNGAPGITGSQWLAVTTELIAAGAALRDEVLMSMDLPAGVARMNLSVKRSVWVISENAGQIRGMVAFYAGAGEPITRDYLDQIHFSRTMVGRTLDELLRLPDLPEFPEQLVSAMDTVEVAIRGDFTRALDAMLAQADSGFYPLDALAWYEVATAAIDTVIDLSEAASRVTVAHLDQLARRNATALGAFLVFAAVAGVLAVLSLARVRKNANALFLQKELAETTLHSIGDAVITTDREGRVEYLNPVAEQLTGWTTAEAKGRPSREVLRLDNPLHPSVMDPVGTCLRDGQVVGLTSGHSLMRRNGPPIRIEDSAAPIRGQDGAIVGCVVVFYATDNSRQADHLLSYHATRDALTGLINRREFDRRLQDALDNARMYGRQHVLAYIDLDQFKVLNDTCGHSAGDRMLRQITFLLRKRVRETDTLARLGGDEFALLLNSCSVERAIDVLDELRKGLRGFRFTWEGKTFEVTMSMGVVPITALSSSTAELLSEADSACYAAKAKGRNRIQVYHPDDQELSRRQGEMNWVTEITDALRENRMELYCQRLMALRPGQCDGAEVLVRLRERDGTLTPPMAFIPAAERYNLMTDIDRWVIRHTCAALASSGERYAETVFNINLSGLSLSDDDLAGFICEQAEAFGIPPHRLRFEITETSAVANIDTALELIGALNEKGFTFALDDFGSGLSSLAYLKTLPVQHLKVDGAFVRNMIADAVDRTMVQSVVHIAGVLGITVSAEFVEDVDTLEALREMGFDYAQGYGIGYPVPLRDYLAGDVSGERPVPTPQS</sequence>
<dbReference type="CDD" id="cd01948">
    <property type="entry name" value="EAL"/>
    <property type="match status" value="1"/>
</dbReference>
<dbReference type="NCBIfam" id="TIGR00229">
    <property type="entry name" value="sensory_box"/>
    <property type="match status" value="1"/>
</dbReference>
<dbReference type="PROSITE" id="PS50887">
    <property type="entry name" value="GGDEF"/>
    <property type="match status" value="1"/>
</dbReference>
<dbReference type="SMART" id="SM00267">
    <property type="entry name" value="GGDEF"/>
    <property type="match status" value="1"/>
</dbReference>
<feature type="domain" description="PAS" evidence="3">
    <location>
        <begin position="355"/>
        <end position="415"/>
    </location>
</feature>
<evidence type="ECO:0008006" key="8">
    <source>
        <dbReference type="Google" id="ProtNLM"/>
    </source>
</evidence>
<comment type="cofactor">
    <cofactor evidence="1">
        <name>Mg(2+)</name>
        <dbReference type="ChEBI" id="CHEBI:18420"/>
    </cofactor>
</comment>
<dbReference type="STRING" id="108003.B1C78_09475"/>
<dbReference type="EMBL" id="MVBK01000051">
    <property type="protein sequence ID" value="OOG24145.1"/>
    <property type="molecule type" value="Genomic_DNA"/>
</dbReference>
<dbReference type="OrthoDB" id="9787514at2"/>
<dbReference type="CDD" id="cd00130">
    <property type="entry name" value="PAS"/>
    <property type="match status" value="1"/>
</dbReference>
<dbReference type="SUPFAM" id="SSF55785">
    <property type="entry name" value="PYP-like sensor domain (PAS domain)"/>
    <property type="match status" value="1"/>
</dbReference>
<dbReference type="Pfam" id="PF00990">
    <property type="entry name" value="GGDEF"/>
    <property type="match status" value="1"/>
</dbReference>
<dbReference type="InterPro" id="IPR043128">
    <property type="entry name" value="Rev_trsase/Diguanyl_cyclase"/>
</dbReference>
<dbReference type="Pfam" id="PF00563">
    <property type="entry name" value="EAL"/>
    <property type="match status" value="1"/>
</dbReference>
<dbReference type="InterPro" id="IPR001633">
    <property type="entry name" value="EAL_dom"/>
</dbReference>
<evidence type="ECO:0000259" key="3">
    <source>
        <dbReference type="PROSITE" id="PS50112"/>
    </source>
</evidence>
<proteinExistence type="predicted"/>
<dbReference type="SUPFAM" id="SSF141868">
    <property type="entry name" value="EAL domain-like"/>
    <property type="match status" value="1"/>
</dbReference>
<name>A0A1V3NGH6_9GAMM</name>
<dbReference type="PROSITE" id="PS50112">
    <property type="entry name" value="PAS"/>
    <property type="match status" value="1"/>
</dbReference>
<dbReference type="GO" id="GO:0003824">
    <property type="term" value="F:catalytic activity"/>
    <property type="evidence" value="ECO:0007669"/>
    <property type="project" value="UniProtKB-ARBA"/>
</dbReference>
<dbReference type="InterPro" id="IPR013656">
    <property type="entry name" value="PAS_4"/>
</dbReference>
<evidence type="ECO:0000313" key="7">
    <source>
        <dbReference type="Proteomes" id="UP000189462"/>
    </source>
</evidence>
<feature type="transmembrane region" description="Helical" evidence="2">
    <location>
        <begin position="323"/>
        <end position="343"/>
    </location>
</feature>
<dbReference type="InterPro" id="IPR000014">
    <property type="entry name" value="PAS"/>
</dbReference>
<dbReference type="PANTHER" id="PTHR44757:SF4">
    <property type="entry name" value="DIGUANYLATE CYCLASE DGCE-RELATED"/>
    <property type="match status" value="1"/>
</dbReference>
<dbReference type="SMART" id="SM00091">
    <property type="entry name" value="PAS"/>
    <property type="match status" value="1"/>
</dbReference>
<dbReference type="InterPro" id="IPR000160">
    <property type="entry name" value="GGDEF_dom"/>
</dbReference>
<dbReference type="CDD" id="cd01949">
    <property type="entry name" value="GGDEF"/>
    <property type="match status" value="1"/>
</dbReference>
<gene>
    <name evidence="6" type="ORF">B1C78_09475</name>
</gene>
<keyword evidence="2" id="KW-1133">Transmembrane helix</keyword>
<dbReference type="NCBIfam" id="TIGR00254">
    <property type="entry name" value="GGDEF"/>
    <property type="match status" value="1"/>
</dbReference>
<feature type="domain" description="EAL" evidence="4">
    <location>
        <begin position="660"/>
        <end position="913"/>
    </location>
</feature>
<keyword evidence="2" id="KW-0472">Membrane</keyword>
<dbReference type="InterPro" id="IPR035919">
    <property type="entry name" value="EAL_sf"/>
</dbReference>
<dbReference type="Gene3D" id="3.30.70.270">
    <property type="match status" value="1"/>
</dbReference>
<feature type="domain" description="GGDEF" evidence="5">
    <location>
        <begin position="516"/>
        <end position="649"/>
    </location>
</feature>
<evidence type="ECO:0000313" key="6">
    <source>
        <dbReference type="EMBL" id="OOG24145.1"/>
    </source>
</evidence>
<dbReference type="InterPro" id="IPR052155">
    <property type="entry name" value="Biofilm_reg_signaling"/>
</dbReference>
<dbReference type="RefSeq" id="WP_077278906.1">
    <property type="nucleotide sequence ID" value="NZ_MVBK01000051.1"/>
</dbReference>